<gene>
    <name evidence="4" type="ORF">SLS63_006273</name>
</gene>
<dbReference type="Pfam" id="PF00145">
    <property type="entry name" value="DNA_methylase"/>
    <property type="match status" value="1"/>
</dbReference>
<dbReference type="InterPro" id="IPR001525">
    <property type="entry name" value="C5_MeTfrase"/>
</dbReference>
<dbReference type="Gene3D" id="3.90.120.10">
    <property type="entry name" value="DNA Methylase, subunit A, domain 2"/>
    <property type="match status" value="1"/>
</dbReference>
<organism evidence="4 5">
    <name type="scientific">Diaporthe eres</name>
    <name type="common">Phomopsis oblonga</name>
    <dbReference type="NCBI Taxonomy" id="83184"/>
    <lineage>
        <taxon>Eukaryota</taxon>
        <taxon>Fungi</taxon>
        <taxon>Dikarya</taxon>
        <taxon>Ascomycota</taxon>
        <taxon>Pezizomycotina</taxon>
        <taxon>Sordariomycetes</taxon>
        <taxon>Sordariomycetidae</taxon>
        <taxon>Diaporthales</taxon>
        <taxon>Diaporthaceae</taxon>
        <taxon>Diaporthe</taxon>
        <taxon>Diaporthe eres species complex</taxon>
    </lineage>
</organism>
<comment type="caution">
    <text evidence="4">The sequence shown here is derived from an EMBL/GenBank/DDBJ whole genome shotgun (WGS) entry which is preliminary data.</text>
</comment>
<sequence length="659" mass="73527">MRRNAYARAQSLRRQAATQAQGDNEQNVEGAAVLNELEIIDLTEEAVSQQTHADSQGRYRYKQVTRNATIESSHRERSVYKLGDIELKPGTCVELRESCEPDRKWKIQFVEIKSIWTSRTDGTVTIRGLPYVRTCVLGGMLEKKMNEVCQILQVDNDDKRPDEVQALFEINPQQILRVRTLYKTNALFGKQGTYQYGGQNWSHKTEEERKAQAPLTCRWKFRMGYQNTHRRSTEKPNDFALLAIRQAEASPQFRRSDKEIKLNWRGGITIRGGSYVPEVGQGVKPYVTEAKALRGLNHRTDPLHDINNTLVRNSLPRDSNKPFAGTILGSGTQGVDHSSGLRSFTLRELACLQGFPRSHQFVGNKTEIKKQIGNAFPSCVVKVIYEHIRNWLERVDGVQRAPAQEQPPAPRVARPPSVVDRRHRSMPTTTPQVEPRHHVNGDLDEDEALQLALQESIRGHHQSVSGAIIEISDDEEKQQDSPVSAVAPLLERMSIAPSNHMIESDLRSRSRSATLDFSPSPSPGRRTGTASQKRNLDLMHGEDADEVMKEASPPKRERVLEAGDHAGGTVDKIPSALPRCAGPQNAHDGADEVVFVGQSKRGSQDGVRKSNSTPGEQDSHRATVAGETAPRKSDSAIDWSSILSQARMAGNFGNGVWTF</sequence>
<dbReference type="Proteomes" id="UP001430848">
    <property type="component" value="Unassembled WGS sequence"/>
</dbReference>
<reference evidence="4 5" key="1">
    <citation type="submission" date="2024-02" db="EMBL/GenBank/DDBJ databases">
        <title>De novo assembly and annotation of 12 fungi associated with fruit tree decline syndrome in Ontario, Canada.</title>
        <authorList>
            <person name="Sulman M."/>
            <person name="Ellouze W."/>
            <person name="Ilyukhin E."/>
        </authorList>
    </citation>
    <scope>NUCLEOTIDE SEQUENCE [LARGE SCALE GENOMIC DNA]</scope>
    <source>
        <strain evidence="4 5">M169</strain>
    </source>
</reference>
<dbReference type="InterPro" id="IPR029063">
    <property type="entry name" value="SAM-dependent_MTases_sf"/>
</dbReference>
<dbReference type="SUPFAM" id="SSF53335">
    <property type="entry name" value="S-adenosyl-L-methionine-dependent methyltransferases"/>
    <property type="match status" value="1"/>
</dbReference>
<feature type="region of interest" description="Disordered" evidence="3">
    <location>
        <begin position="400"/>
        <end position="439"/>
    </location>
</feature>
<evidence type="ECO:0000313" key="4">
    <source>
        <dbReference type="EMBL" id="KAK7729144.1"/>
    </source>
</evidence>
<evidence type="ECO:0000256" key="2">
    <source>
        <dbReference type="ARBA" id="ARBA00022679"/>
    </source>
</evidence>
<dbReference type="EMBL" id="JAKNSF020000030">
    <property type="protein sequence ID" value="KAK7729144.1"/>
    <property type="molecule type" value="Genomic_DNA"/>
</dbReference>
<name>A0ABR1P930_DIAER</name>
<keyword evidence="1" id="KW-0489">Methyltransferase</keyword>
<proteinExistence type="predicted"/>
<protein>
    <submittedName>
        <fullName evidence="4">Uncharacterized protein</fullName>
    </submittedName>
</protein>
<feature type="region of interest" description="Disordered" evidence="3">
    <location>
        <begin position="500"/>
        <end position="535"/>
    </location>
</feature>
<accession>A0ABR1P930</accession>
<keyword evidence="5" id="KW-1185">Reference proteome</keyword>
<evidence type="ECO:0000256" key="1">
    <source>
        <dbReference type="ARBA" id="ARBA00022603"/>
    </source>
</evidence>
<evidence type="ECO:0000313" key="5">
    <source>
        <dbReference type="Proteomes" id="UP001430848"/>
    </source>
</evidence>
<evidence type="ECO:0000256" key="3">
    <source>
        <dbReference type="SAM" id="MobiDB-lite"/>
    </source>
</evidence>
<keyword evidence="2" id="KW-0808">Transferase</keyword>
<feature type="region of interest" description="Disordered" evidence="3">
    <location>
        <begin position="599"/>
        <end position="634"/>
    </location>
</feature>